<evidence type="ECO:0000313" key="1">
    <source>
        <dbReference type="Proteomes" id="UP000050795"/>
    </source>
</evidence>
<keyword evidence="1" id="KW-1185">Reference proteome</keyword>
<reference evidence="1" key="1">
    <citation type="submission" date="2022-06" db="EMBL/GenBank/DDBJ databases">
        <authorList>
            <person name="Berger JAMES D."/>
            <person name="Berger JAMES D."/>
        </authorList>
    </citation>
    <scope>NUCLEOTIDE SEQUENCE [LARGE SCALE GENOMIC DNA]</scope>
</reference>
<dbReference type="Proteomes" id="UP000050795">
    <property type="component" value="Unassembled WGS sequence"/>
</dbReference>
<dbReference type="AlphaFoldDB" id="A0AA85KEL2"/>
<evidence type="ECO:0008006" key="3">
    <source>
        <dbReference type="Google" id="ProtNLM"/>
    </source>
</evidence>
<name>A0AA85KEL2_TRIRE</name>
<organism evidence="1 2">
    <name type="scientific">Trichobilharzia regenti</name>
    <name type="common">Nasal bird schistosome</name>
    <dbReference type="NCBI Taxonomy" id="157069"/>
    <lineage>
        <taxon>Eukaryota</taxon>
        <taxon>Metazoa</taxon>
        <taxon>Spiralia</taxon>
        <taxon>Lophotrochozoa</taxon>
        <taxon>Platyhelminthes</taxon>
        <taxon>Trematoda</taxon>
        <taxon>Digenea</taxon>
        <taxon>Strigeidida</taxon>
        <taxon>Schistosomatoidea</taxon>
        <taxon>Schistosomatidae</taxon>
        <taxon>Trichobilharzia</taxon>
    </lineage>
</organism>
<proteinExistence type="predicted"/>
<protein>
    <recommendedName>
        <fullName evidence="3">C2H2-type domain-containing protein</fullName>
    </recommendedName>
</protein>
<evidence type="ECO:0000313" key="2">
    <source>
        <dbReference type="WBParaSite" id="TREG1_85020.1"/>
    </source>
</evidence>
<reference evidence="2" key="2">
    <citation type="submission" date="2023-11" db="UniProtKB">
        <authorList>
            <consortium name="WormBaseParasite"/>
        </authorList>
    </citation>
    <scope>IDENTIFICATION</scope>
</reference>
<dbReference type="Gene3D" id="3.30.160.60">
    <property type="entry name" value="Classic Zinc Finger"/>
    <property type="match status" value="1"/>
</dbReference>
<dbReference type="WBParaSite" id="TREG1_85020.1">
    <property type="protein sequence ID" value="TREG1_85020.1"/>
    <property type="gene ID" value="TREG1_85020"/>
</dbReference>
<accession>A0AA85KEL2</accession>
<sequence>MSSTQLVLECLGCVVTFDSICNLNKHTRSCRIVRALQTKFQCLLCNTYVSDAASLKTYVEAPEGSQIISCPVCGERGFPGFNRLNHHITTAHAQSSSRLPLPRITI</sequence>